<keyword evidence="1" id="KW-0472">Membrane</keyword>
<sequence length="202" mass="23291">MHQPGHIDKVMKKQTSEEVKKNITPVKTSIDDVRYLALQGVSFRGRDETADSKNPGNFIQLLEYTRFYNEEVNSVVLENAPKNAKYTSHEIQKQILHVLARSGSKFLKTLEILNTQSLWMRQVMKVGMNTWPSFFALLMLKDLFKSGSSIWFMSKTRHQRLCTLLFAQLLLPLSFPFIIFVDKDMTVLVTCVVNGKDCKHSF</sequence>
<keyword evidence="4" id="KW-1185">Reference proteome</keyword>
<dbReference type="PANTHER" id="PTHR45749">
    <property type="match status" value="1"/>
</dbReference>
<evidence type="ECO:0000256" key="1">
    <source>
        <dbReference type="SAM" id="Phobius"/>
    </source>
</evidence>
<organism evidence="3 4">
    <name type="scientific">Linum tenue</name>
    <dbReference type="NCBI Taxonomy" id="586396"/>
    <lineage>
        <taxon>Eukaryota</taxon>
        <taxon>Viridiplantae</taxon>
        <taxon>Streptophyta</taxon>
        <taxon>Embryophyta</taxon>
        <taxon>Tracheophyta</taxon>
        <taxon>Spermatophyta</taxon>
        <taxon>Magnoliopsida</taxon>
        <taxon>eudicotyledons</taxon>
        <taxon>Gunneridae</taxon>
        <taxon>Pentapetalae</taxon>
        <taxon>rosids</taxon>
        <taxon>fabids</taxon>
        <taxon>Malpighiales</taxon>
        <taxon>Linaceae</taxon>
        <taxon>Linum</taxon>
    </lineage>
</organism>
<accession>A0AAV0HCF8</accession>
<evidence type="ECO:0000313" key="4">
    <source>
        <dbReference type="Proteomes" id="UP001154282"/>
    </source>
</evidence>
<feature type="transmembrane region" description="Helical" evidence="1">
    <location>
        <begin position="161"/>
        <end position="180"/>
    </location>
</feature>
<evidence type="ECO:0000259" key="2">
    <source>
        <dbReference type="Pfam" id="PF14291"/>
    </source>
</evidence>
<evidence type="ECO:0000313" key="3">
    <source>
        <dbReference type="EMBL" id="CAI0382693.1"/>
    </source>
</evidence>
<keyword evidence="1" id="KW-0812">Transmembrane</keyword>
<name>A0AAV0HCF8_9ROSI</name>
<dbReference type="Pfam" id="PF14291">
    <property type="entry name" value="DUF4371"/>
    <property type="match status" value="1"/>
</dbReference>
<dbReference type="Proteomes" id="UP001154282">
    <property type="component" value="Unassembled WGS sequence"/>
</dbReference>
<dbReference type="AlphaFoldDB" id="A0AAV0HCF8"/>
<dbReference type="PANTHER" id="PTHR45749:SF37">
    <property type="entry name" value="OS05G0311600 PROTEIN"/>
    <property type="match status" value="1"/>
</dbReference>
<dbReference type="InterPro" id="IPR025398">
    <property type="entry name" value="DUF4371"/>
</dbReference>
<dbReference type="EMBL" id="CAMGYJ010000002">
    <property type="protein sequence ID" value="CAI0382693.1"/>
    <property type="molecule type" value="Genomic_DNA"/>
</dbReference>
<protein>
    <recommendedName>
        <fullName evidence="2">DUF4371 domain-containing protein</fullName>
    </recommendedName>
</protein>
<keyword evidence="1" id="KW-1133">Transmembrane helix</keyword>
<proteinExistence type="predicted"/>
<gene>
    <name evidence="3" type="ORF">LITE_LOCUS3655</name>
</gene>
<feature type="domain" description="DUF4371" evidence="2">
    <location>
        <begin position="1"/>
        <end position="102"/>
    </location>
</feature>
<comment type="caution">
    <text evidence="3">The sequence shown here is derived from an EMBL/GenBank/DDBJ whole genome shotgun (WGS) entry which is preliminary data.</text>
</comment>
<reference evidence="3" key="1">
    <citation type="submission" date="2022-08" db="EMBL/GenBank/DDBJ databases">
        <authorList>
            <person name="Gutierrez-Valencia J."/>
        </authorList>
    </citation>
    <scope>NUCLEOTIDE SEQUENCE</scope>
</reference>